<gene>
    <name evidence="1" type="ORF">C5167_039785</name>
</gene>
<evidence type="ECO:0000313" key="2">
    <source>
        <dbReference type="Proteomes" id="UP000316621"/>
    </source>
</evidence>
<name>A0A4Y7IFK9_PAPSO</name>
<proteinExistence type="predicted"/>
<accession>A0A4Y7IFK9</accession>
<reference evidence="1 2" key="1">
    <citation type="journal article" date="2018" name="Science">
        <title>The opium poppy genome and morphinan production.</title>
        <authorList>
            <person name="Guo L."/>
            <person name="Winzer T."/>
            <person name="Yang X."/>
            <person name="Li Y."/>
            <person name="Ning Z."/>
            <person name="He Z."/>
            <person name="Teodor R."/>
            <person name="Lu Y."/>
            <person name="Bowser T.A."/>
            <person name="Graham I.A."/>
            <person name="Ye K."/>
        </authorList>
    </citation>
    <scope>NUCLEOTIDE SEQUENCE [LARGE SCALE GENOMIC DNA]</scope>
    <source>
        <strain evidence="2">cv. HN1</strain>
        <tissue evidence="1">Leaves</tissue>
    </source>
</reference>
<organism evidence="1 2">
    <name type="scientific">Papaver somniferum</name>
    <name type="common">Opium poppy</name>
    <dbReference type="NCBI Taxonomy" id="3469"/>
    <lineage>
        <taxon>Eukaryota</taxon>
        <taxon>Viridiplantae</taxon>
        <taxon>Streptophyta</taxon>
        <taxon>Embryophyta</taxon>
        <taxon>Tracheophyta</taxon>
        <taxon>Spermatophyta</taxon>
        <taxon>Magnoliopsida</taxon>
        <taxon>Ranunculales</taxon>
        <taxon>Papaveraceae</taxon>
        <taxon>Papaveroideae</taxon>
        <taxon>Papaver</taxon>
    </lineage>
</organism>
<sequence length="56" mass="6465">YVVGAGAQEKAVPSKREERELLQQGFFFVTWCAVNVAKSFEYLDNWQEESLIQVLL</sequence>
<protein>
    <submittedName>
        <fullName evidence="1">Uncharacterized protein</fullName>
    </submittedName>
</protein>
<dbReference type="Gramene" id="RZC46836">
    <property type="protein sequence ID" value="RZC46836"/>
    <property type="gene ID" value="C5167_039785"/>
</dbReference>
<dbReference type="AlphaFoldDB" id="A0A4Y7IFK9"/>
<feature type="non-terminal residue" evidence="1">
    <location>
        <position position="1"/>
    </location>
</feature>
<dbReference type="EMBL" id="CM010715">
    <property type="protein sequence ID" value="RZC46836.1"/>
    <property type="molecule type" value="Genomic_DNA"/>
</dbReference>
<dbReference type="Proteomes" id="UP000316621">
    <property type="component" value="Chromosome 1"/>
</dbReference>
<evidence type="ECO:0000313" key="1">
    <source>
        <dbReference type="EMBL" id="RZC46836.1"/>
    </source>
</evidence>
<keyword evidence="2" id="KW-1185">Reference proteome</keyword>